<evidence type="ECO:0000256" key="2">
    <source>
        <dbReference type="ARBA" id="ARBA00022679"/>
    </source>
</evidence>
<dbReference type="GO" id="GO:0005525">
    <property type="term" value="F:GTP binding"/>
    <property type="evidence" value="ECO:0007669"/>
    <property type="project" value="UniProtKB-KW"/>
</dbReference>
<evidence type="ECO:0000313" key="9">
    <source>
        <dbReference type="EMBL" id="NMP32139.1"/>
    </source>
</evidence>
<dbReference type="InterPro" id="IPR013482">
    <property type="entry name" value="Molybde_CF_guanTrfase"/>
</dbReference>
<dbReference type="InterPro" id="IPR029044">
    <property type="entry name" value="Nucleotide-diphossugar_trans"/>
</dbReference>
<evidence type="ECO:0000259" key="8">
    <source>
        <dbReference type="Pfam" id="PF12804"/>
    </source>
</evidence>
<evidence type="ECO:0000256" key="7">
    <source>
        <dbReference type="ARBA" id="ARBA00023150"/>
    </source>
</evidence>
<feature type="domain" description="MobA-like NTP transferase" evidence="8">
    <location>
        <begin position="10"/>
        <end position="129"/>
    </location>
</feature>
<dbReference type="PANTHER" id="PTHR19136">
    <property type="entry name" value="MOLYBDENUM COFACTOR GUANYLYLTRANSFERASE"/>
    <property type="match status" value="1"/>
</dbReference>
<dbReference type="GO" id="GO:0016779">
    <property type="term" value="F:nucleotidyltransferase activity"/>
    <property type="evidence" value="ECO:0007669"/>
    <property type="project" value="UniProtKB-KW"/>
</dbReference>
<dbReference type="SUPFAM" id="SSF53448">
    <property type="entry name" value="Nucleotide-diphospho-sugar transferases"/>
    <property type="match status" value="1"/>
</dbReference>
<dbReference type="GO" id="GO:0046872">
    <property type="term" value="F:metal ion binding"/>
    <property type="evidence" value="ECO:0007669"/>
    <property type="project" value="UniProtKB-KW"/>
</dbReference>
<evidence type="ECO:0000256" key="6">
    <source>
        <dbReference type="ARBA" id="ARBA00023134"/>
    </source>
</evidence>
<dbReference type="Proteomes" id="UP000568664">
    <property type="component" value="Unassembled WGS sequence"/>
</dbReference>
<dbReference type="AlphaFoldDB" id="A0A7Y0LCN9"/>
<dbReference type="CDD" id="cd02503">
    <property type="entry name" value="MobA"/>
    <property type="match status" value="1"/>
</dbReference>
<gene>
    <name evidence="9" type="ORF">HII17_11215</name>
</gene>
<accession>A0A7Y0LCN9</accession>
<dbReference type="PANTHER" id="PTHR19136:SF81">
    <property type="entry name" value="MOLYBDENUM COFACTOR GUANYLYLTRANSFERASE"/>
    <property type="match status" value="1"/>
</dbReference>
<evidence type="ECO:0000313" key="10">
    <source>
        <dbReference type="Proteomes" id="UP000568664"/>
    </source>
</evidence>
<sequence length="195" mass="21358">MAAVNHGCIGIVLAGGLSSRMGSDKAQLMRDNKSMLDFSTQLLNEVGVDRVVVSGNNYHVPDIFPQQGPVGGIYSVFNQVPCQAALIIPIDLPLMDTETLTSLKQAGQVLSKAVHFDDHSLPLYLPNNAFTELFFEQKIQVHLNSTGKGPSIKAMLKQVPHQTIKCRKASALTNTNTPNQWQQVQSQIFMPTRSN</sequence>
<evidence type="ECO:0000256" key="3">
    <source>
        <dbReference type="ARBA" id="ARBA00022723"/>
    </source>
</evidence>
<reference evidence="9 10" key="1">
    <citation type="submission" date="2020-04" db="EMBL/GenBank/DDBJ databases">
        <title>Thalassotalea sp. M1531, isolated from the surface of marine red alga.</title>
        <authorList>
            <person name="Pang L."/>
            <person name="Lu D.-C."/>
        </authorList>
    </citation>
    <scope>NUCLEOTIDE SEQUENCE [LARGE SCALE GENOMIC DNA]</scope>
    <source>
        <strain evidence="9 10">M1531</strain>
    </source>
</reference>
<dbReference type="Gene3D" id="3.90.550.10">
    <property type="entry name" value="Spore Coat Polysaccharide Biosynthesis Protein SpsA, Chain A"/>
    <property type="match status" value="1"/>
</dbReference>
<name>A0A7Y0LCN9_9GAMM</name>
<keyword evidence="4" id="KW-0547">Nucleotide-binding</keyword>
<keyword evidence="10" id="KW-1185">Reference proteome</keyword>
<keyword evidence="2 9" id="KW-0808">Transferase</keyword>
<evidence type="ECO:0000256" key="1">
    <source>
        <dbReference type="ARBA" id="ARBA00022490"/>
    </source>
</evidence>
<keyword evidence="3" id="KW-0479">Metal-binding</keyword>
<dbReference type="Pfam" id="PF12804">
    <property type="entry name" value="NTP_transf_3"/>
    <property type="match status" value="1"/>
</dbReference>
<organism evidence="9 10">
    <name type="scientific">Thalassotalea algicola</name>
    <dbReference type="NCBI Taxonomy" id="2716224"/>
    <lineage>
        <taxon>Bacteria</taxon>
        <taxon>Pseudomonadati</taxon>
        <taxon>Pseudomonadota</taxon>
        <taxon>Gammaproteobacteria</taxon>
        <taxon>Alteromonadales</taxon>
        <taxon>Colwelliaceae</taxon>
        <taxon>Thalassotalea</taxon>
    </lineage>
</organism>
<evidence type="ECO:0000256" key="5">
    <source>
        <dbReference type="ARBA" id="ARBA00022842"/>
    </source>
</evidence>
<dbReference type="GO" id="GO:1902758">
    <property type="term" value="P:bis(molybdopterin guanine dinucleotide)molybdenum biosynthetic process"/>
    <property type="evidence" value="ECO:0007669"/>
    <property type="project" value="TreeGrafter"/>
</dbReference>
<keyword evidence="6" id="KW-0342">GTP-binding</keyword>
<keyword evidence="1" id="KW-0963">Cytoplasm</keyword>
<comment type="caution">
    <text evidence="9">The sequence shown here is derived from an EMBL/GenBank/DDBJ whole genome shotgun (WGS) entry which is preliminary data.</text>
</comment>
<evidence type="ECO:0000256" key="4">
    <source>
        <dbReference type="ARBA" id="ARBA00022741"/>
    </source>
</evidence>
<dbReference type="InterPro" id="IPR025877">
    <property type="entry name" value="MobA-like_NTP_Trfase"/>
</dbReference>
<keyword evidence="9" id="KW-0548">Nucleotidyltransferase</keyword>
<dbReference type="EMBL" id="JABBXH010000003">
    <property type="protein sequence ID" value="NMP32139.1"/>
    <property type="molecule type" value="Genomic_DNA"/>
</dbReference>
<dbReference type="RefSeq" id="WP_169075456.1">
    <property type="nucleotide sequence ID" value="NZ_JABBXH010000003.1"/>
</dbReference>
<keyword evidence="5" id="KW-0460">Magnesium</keyword>
<keyword evidence="7" id="KW-0501">Molybdenum cofactor biosynthesis</keyword>
<proteinExistence type="predicted"/>
<protein>
    <submittedName>
        <fullName evidence="9">Molybdenum cofactor guanylyltransferase</fullName>
    </submittedName>
</protein>